<dbReference type="PANTHER" id="PTHR15749">
    <property type="entry name" value="FANCONI-ASSOCIATED NUCLEASE 1"/>
    <property type="match status" value="1"/>
</dbReference>
<evidence type="ECO:0000256" key="1">
    <source>
        <dbReference type="ARBA" id="ARBA00000983"/>
    </source>
</evidence>
<evidence type="ECO:0000256" key="7">
    <source>
        <dbReference type="ARBA" id="ARBA00022723"/>
    </source>
</evidence>
<dbReference type="GO" id="GO:0008409">
    <property type="term" value="F:5'-3' exonuclease activity"/>
    <property type="evidence" value="ECO:0007669"/>
    <property type="project" value="TreeGrafter"/>
</dbReference>
<keyword evidence="6" id="KW-0540">Nuclease</keyword>
<gene>
    <name evidence="13" type="ORF">XSP_001647</name>
    <name evidence="12" type="ORF">XSP_001661</name>
</gene>
<evidence type="ECO:0000313" key="13">
    <source>
        <dbReference type="EMBL" id="CAD1790618.1"/>
    </source>
</evidence>
<dbReference type="SMART" id="SM00990">
    <property type="entry name" value="VRR_NUC"/>
    <property type="match status" value="1"/>
</dbReference>
<proteinExistence type="inferred from homology"/>
<feature type="domain" description="VRR-NUC" evidence="11">
    <location>
        <begin position="141"/>
        <end position="237"/>
    </location>
</feature>
<dbReference type="Proteomes" id="UP000514411">
    <property type="component" value="Chromosome"/>
</dbReference>
<evidence type="ECO:0000256" key="2">
    <source>
        <dbReference type="ARBA" id="ARBA00001936"/>
    </source>
</evidence>
<protein>
    <recommendedName>
        <fullName evidence="5">phosphodiesterase I</fullName>
        <ecNumber evidence="5">3.1.4.1</ecNumber>
    </recommendedName>
</protein>
<dbReference type="GO" id="GO:0036297">
    <property type="term" value="P:interstrand cross-link repair"/>
    <property type="evidence" value="ECO:0007669"/>
    <property type="project" value="InterPro"/>
</dbReference>
<dbReference type="InterPro" id="IPR014883">
    <property type="entry name" value="VRR_NUC"/>
</dbReference>
<keyword evidence="8" id="KW-0378">Hydrolase</keyword>
<sequence>MSTARQRSAEKAGFRYEQLTLVCSPDPKQWLCPREGQLLSVERAAMSHFTQQGWRGFSGEGGLLLTLIKAMSFQSLGYDERTRYTEALYTLAAERSYGRPYTVADLLGSLSRATQQQVAANFDHMASRGPHVEQTSWGHSSNTSSVLDVFPGLERWMLLELVTVAGPDLLLRIATIFASNPYEYRRGWPDITMWKDGRLRFVEVKAPGDSLAKSQKLIAQAFAVPLALDFTLLDIAAEMPNAS</sequence>
<comment type="catalytic activity">
    <reaction evidence="1">
        <text>Hydrolytically removes 5'-nucleotides successively from the 3'-hydroxy termini of 3'-hydroxy-terminated oligonucleotides.</text>
        <dbReference type="EC" id="3.1.4.1"/>
    </reaction>
</comment>
<dbReference type="EMBL" id="LR861807">
    <property type="protein sequence ID" value="CAD1790618.1"/>
    <property type="molecule type" value="Genomic_DNA"/>
</dbReference>
<evidence type="ECO:0000256" key="8">
    <source>
        <dbReference type="ARBA" id="ARBA00022801"/>
    </source>
</evidence>
<dbReference type="GO" id="GO:0017108">
    <property type="term" value="F:5'-flap endonuclease activity"/>
    <property type="evidence" value="ECO:0007669"/>
    <property type="project" value="TreeGrafter"/>
</dbReference>
<dbReference type="EMBL" id="LR824643">
    <property type="protein sequence ID" value="CAD0323326.1"/>
    <property type="molecule type" value="Genomic_DNA"/>
</dbReference>
<keyword evidence="9" id="KW-0460">Magnesium</keyword>
<comment type="similarity">
    <text evidence="4">Belongs to the FAN1 family.</text>
</comment>
<keyword evidence="7" id="KW-0479">Metal-binding</keyword>
<evidence type="ECO:0000256" key="9">
    <source>
        <dbReference type="ARBA" id="ARBA00022842"/>
    </source>
</evidence>
<dbReference type="RefSeq" id="WP_053055620.1">
    <property type="nucleotide sequence ID" value="NZ_LR861807.1"/>
</dbReference>
<dbReference type="Pfam" id="PF08774">
    <property type="entry name" value="VRR_NUC"/>
    <property type="match status" value="1"/>
</dbReference>
<dbReference type="InterPro" id="IPR033315">
    <property type="entry name" value="Fan1-like"/>
</dbReference>
<evidence type="ECO:0000256" key="6">
    <source>
        <dbReference type="ARBA" id="ARBA00022722"/>
    </source>
</evidence>
<reference evidence="12 14" key="1">
    <citation type="submission" date="2020-07" db="EMBL/GenBank/DDBJ databases">
        <authorList>
            <person name="Teixeira M."/>
        </authorList>
    </citation>
    <scope>NUCLEOTIDE SEQUENCE</scope>
    <source>
        <strain evidence="13">3</strain>
        <strain evidence="12">Xanthomonas arboricola pv. juglandis CPBF 427</strain>
    </source>
</reference>
<dbReference type="PANTHER" id="PTHR15749:SF4">
    <property type="entry name" value="FANCONI-ASSOCIATED NUCLEASE 1"/>
    <property type="match status" value="1"/>
</dbReference>
<evidence type="ECO:0000259" key="11">
    <source>
        <dbReference type="SMART" id="SM00990"/>
    </source>
</evidence>
<evidence type="ECO:0000313" key="14">
    <source>
        <dbReference type="Proteomes" id="UP000514411"/>
    </source>
</evidence>
<dbReference type="Gene3D" id="3.40.1350.10">
    <property type="match status" value="1"/>
</dbReference>
<evidence type="ECO:0000256" key="4">
    <source>
        <dbReference type="ARBA" id="ARBA00005533"/>
    </source>
</evidence>
<keyword evidence="10" id="KW-0464">Manganese</keyword>
<evidence type="ECO:0000256" key="5">
    <source>
        <dbReference type="ARBA" id="ARBA00012029"/>
    </source>
</evidence>
<organism evidence="12">
    <name type="scientific">Xanthomonas campestris pv. juglandis</name>
    <name type="common">Xanthomonas arboricola pv. juglandis</name>
    <dbReference type="NCBI Taxonomy" id="195709"/>
    <lineage>
        <taxon>Bacteria</taxon>
        <taxon>Pseudomonadati</taxon>
        <taxon>Pseudomonadota</taxon>
        <taxon>Gammaproteobacteria</taxon>
        <taxon>Lysobacterales</taxon>
        <taxon>Lysobacteraceae</taxon>
        <taxon>Xanthomonas</taxon>
    </lineage>
</organism>
<comment type="cofactor">
    <cofactor evidence="3">
        <name>Mg(2+)</name>
        <dbReference type="ChEBI" id="CHEBI:18420"/>
    </cofactor>
</comment>
<dbReference type="GO" id="GO:0004528">
    <property type="term" value="F:phosphodiesterase I activity"/>
    <property type="evidence" value="ECO:0007669"/>
    <property type="project" value="UniProtKB-EC"/>
</dbReference>
<evidence type="ECO:0000256" key="3">
    <source>
        <dbReference type="ARBA" id="ARBA00001946"/>
    </source>
</evidence>
<dbReference type="InterPro" id="IPR011856">
    <property type="entry name" value="tRNA_endonuc-like_dom_sf"/>
</dbReference>
<name>A0A7U7HKL2_XANCJ</name>
<comment type="cofactor">
    <cofactor evidence="2">
        <name>Mn(2+)</name>
        <dbReference type="ChEBI" id="CHEBI:29035"/>
    </cofactor>
</comment>
<evidence type="ECO:0000256" key="10">
    <source>
        <dbReference type="ARBA" id="ARBA00023211"/>
    </source>
</evidence>
<dbReference type="AlphaFoldDB" id="A0A7U7HKL2"/>
<dbReference type="EC" id="3.1.4.1" evidence="5"/>
<dbReference type="GO" id="GO:0070336">
    <property type="term" value="F:flap-structured DNA binding"/>
    <property type="evidence" value="ECO:0007669"/>
    <property type="project" value="TreeGrafter"/>
</dbReference>
<evidence type="ECO:0000313" key="12">
    <source>
        <dbReference type="EMBL" id="CAD0323326.1"/>
    </source>
</evidence>
<accession>A0A7U7HKL2</accession>